<feature type="region of interest" description="Disordered" evidence="6">
    <location>
        <begin position="135"/>
        <end position="159"/>
    </location>
</feature>
<dbReference type="Proteomes" id="UP000646827">
    <property type="component" value="Unassembled WGS sequence"/>
</dbReference>
<accession>A0A8H7SDV1</accession>
<evidence type="ECO:0000256" key="2">
    <source>
        <dbReference type="ARBA" id="ARBA00010239"/>
    </source>
</evidence>
<evidence type="ECO:0000256" key="1">
    <source>
        <dbReference type="ARBA" id="ARBA00004123"/>
    </source>
</evidence>
<feature type="compositionally biased region" description="Polar residues" evidence="6">
    <location>
        <begin position="1"/>
        <end position="14"/>
    </location>
</feature>
<comment type="similarity">
    <text evidence="2">Belongs to the SNF5 family.</text>
</comment>
<feature type="region of interest" description="Disordered" evidence="6">
    <location>
        <begin position="1"/>
        <end position="68"/>
    </location>
</feature>
<organism evidence="7 8">
    <name type="scientific">Circinella minor</name>
    <dbReference type="NCBI Taxonomy" id="1195481"/>
    <lineage>
        <taxon>Eukaryota</taxon>
        <taxon>Fungi</taxon>
        <taxon>Fungi incertae sedis</taxon>
        <taxon>Mucoromycota</taxon>
        <taxon>Mucoromycotina</taxon>
        <taxon>Mucoromycetes</taxon>
        <taxon>Mucorales</taxon>
        <taxon>Lichtheimiaceae</taxon>
        <taxon>Circinella</taxon>
    </lineage>
</organism>
<feature type="compositionally biased region" description="Low complexity" evidence="6">
    <location>
        <begin position="18"/>
        <end position="49"/>
    </location>
</feature>
<comment type="caution">
    <text evidence="7">The sequence shown here is derived from an EMBL/GenBank/DDBJ whole genome shotgun (WGS) entry which is preliminary data.</text>
</comment>
<evidence type="ECO:0000313" key="7">
    <source>
        <dbReference type="EMBL" id="KAG2227306.1"/>
    </source>
</evidence>
<proteinExistence type="inferred from homology"/>
<evidence type="ECO:0000313" key="8">
    <source>
        <dbReference type="Proteomes" id="UP000646827"/>
    </source>
</evidence>
<evidence type="ECO:0000256" key="4">
    <source>
        <dbReference type="ARBA" id="ARBA00023163"/>
    </source>
</evidence>
<dbReference type="AlphaFoldDB" id="A0A8H7SDV1"/>
<protein>
    <submittedName>
        <fullName evidence="7">Uncharacterized protein</fullName>
    </submittedName>
</protein>
<feature type="compositionally biased region" description="Acidic residues" evidence="6">
    <location>
        <begin position="136"/>
        <end position="150"/>
    </location>
</feature>
<evidence type="ECO:0000256" key="6">
    <source>
        <dbReference type="SAM" id="MobiDB-lite"/>
    </source>
</evidence>
<dbReference type="InterPro" id="IPR006939">
    <property type="entry name" value="SNF5"/>
</dbReference>
<keyword evidence="4" id="KW-0804">Transcription</keyword>
<reference evidence="7 8" key="1">
    <citation type="submission" date="2020-12" db="EMBL/GenBank/DDBJ databases">
        <title>Metabolic potential, ecology and presence of endohyphal bacteria is reflected in genomic diversity of Mucoromycotina.</title>
        <authorList>
            <person name="Muszewska A."/>
            <person name="Okrasinska A."/>
            <person name="Steczkiewicz K."/>
            <person name="Drgas O."/>
            <person name="Orlowska M."/>
            <person name="Perlinska-Lenart U."/>
            <person name="Aleksandrzak-Piekarczyk T."/>
            <person name="Szatraj K."/>
            <person name="Zielenkiewicz U."/>
            <person name="Pilsyk S."/>
            <person name="Malc E."/>
            <person name="Mieczkowski P."/>
            <person name="Kruszewska J.S."/>
            <person name="Biernat P."/>
            <person name="Pawlowska J."/>
        </authorList>
    </citation>
    <scope>NUCLEOTIDE SEQUENCE [LARGE SCALE GENOMIC DNA]</scope>
    <source>
        <strain evidence="7 8">CBS 142.35</strain>
    </source>
</reference>
<keyword evidence="5" id="KW-0539">Nucleus</keyword>
<dbReference type="EMBL" id="JAEPRB010000008">
    <property type="protein sequence ID" value="KAG2227306.1"/>
    <property type="molecule type" value="Genomic_DNA"/>
</dbReference>
<comment type="subcellular location">
    <subcellularLocation>
        <location evidence="1">Nucleus</location>
    </subcellularLocation>
</comment>
<feature type="region of interest" description="Disordered" evidence="6">
    <location>
        <begin position="420"/>
        <end position="444"/>
    </location>
</feature>
<dbReference type="GO" id="GO:0006338">
    <property type="term" value="P:chromatin remodeling"/>
    <property type="evidence" value="ECO:0007669"/>
    <property type="project" value="InterPro"/>
</dbReference>
<sequence length="444" mass="50720">MSSIPLQPSGSYTPSGMPHPQQQQQQQQQQPLQYFQQPFLQMQHMQQPPGGFPPQHYPMPPPQHQTQSYPPPGMQGNRVPYPHQQQMFPQMINKGISQNLQGVYSTYPARLKQSEENALLLPTSYLTNKKPRFAQESDDDFEEYAEDSDDGTPSSGMRTRSAVAAAQAAANANTASGLIRSTPGSGSVNNGQAAEQLRKIVRKKNHIYPPERELERASKMEEVLVPIRLDIDLEDIKLRDAFLWNMNEQFLTPEKFAEILCEDLELPPARFIQLIAESIRNQVIDFEAVHEVELPSESIRVIINLDLQIGKINLRDRFEWDLNNTSNNAPEIFSKQLAAEAGLGGEYVSIISHAIREQLYRHKRQWVDESLGGEELAEPLVNGFRNIEDAESWAPQMEVLSNEELEKLLIAQERNMRRLRRETRFKRSRRRQSATPSRRPHGTP</sequence>
<dbReference type="PANTHER" id="PTHR10019">
    <property type="entry name" value="SNF5"/>
    <property type="match status" value="1"/>
</dbReference>
<keyword evidence="8" id="KW-1185">Reference proteome</keyword>
<evidence type="ECO:0000256" key="5">
    <source>
        <dbReference type="ARBA" id="ARBA00023242"/>
    </source>
</evidence>
<keyword evidence="3" id="KW-0805">Transcription regulation</keyword>
<evidence type="ECO:0000256" key="3">
    <source>
        <dbReference type="ARBA" id="ARBA00023015"/>
    </source>
</evidence>
<feature type="compositionally biased region" description="Pro residues" evidence="6">
    <location>
        <begin position="50"/>
        <end position="68"/>
    </location>
</feature>
<dbReference type="OrthoDB" id="10258327at2759"/>
<name>A0A8H7SDV1_9FUNG</name>
<dbReference type="Pfam" id="PF04855">
    <property type="entry name" value="SNF5"/>
    <property type="match status" value="1"/>
</dbReference>
<gene>
    <name evidence="7" type="ORF">INT45_004261</name>
</gene>
<dbReference type="GO" id="GO:0000228">
    <property type="term" value="C:nuclear chromosome"/>
    <property type="evidence" value="ECO:0007669"/>
    <property type="project" value="InterPro"/>
</dbReference>